<reference evidence="1 2" key="1">
    <citation type="submission" date="2023-11" db="EMBL/GenBank/DDBJ databases">
        <title>Draft genome of Azohydromonas lata strain H1 (DSM1123), a polyhydroxyalkanoate producer.</title>
        <authorList>
            <person name="Traversa D."/>
            <person name="D'Addabbo P."/>
            <person name="Pazzani C."/>
            <person name="Manzari C."/>
            <person name="Chiara M."/>
            <person name="Scrascia M."/>
        </authorList>
    </citation>
    <scope>NUCLEOTIDE SEQUENCE [LARGE SCALE GENOMIC DNA]</scope>
    <source>
        <strain evidence="1 2">H1</strain>
    </source>
</reference>
<organism evidence="1 2">
    <name type="scientific">Azohydromonas lata</name>
    <dbReference type="NCBI Taxonomy" id="45677"/>
    <lineage>
        <taxon>Bacteria</taxon>
        <taxon>Pseudomonadati</taxon>
        <taxon>Pseudomonadota</taxon>
        <taxon>Betaproteobacteria</taxon>
        <taxon>Burkholderiales</taxon>
        <taxon>Sphaerotilaceae</taxon>
        <taxon>Azohydromonas</taxon>
    </lineage>
</organism>
<dbReference type="EMBL" id="JAXOJX010000075">
    <property type="protein sequence ID" value="MDZ5460615.1"/>
    <property type="molecule type" value="Genomic_DNA"/>
</dbReference>
<sequence length="317" mass="35675">MSNIVYFSVPSDVPSGGLKVIYRHSELINERLGSSQIYNMIQPDSGFACSWFSHKARIKTDKFLDPGNDFVVLPEGLIFGYWKRLVEMGVNYGIFVQNGYLMQKNLESSEFHDAYKHAKIILCISQDVIRCVNHLHPGLSEKICRVTYSIDRALFKPAEAKEKIITYMPRKMSDHSKLVIAFLEGRLPAGWRLQPIDGVGESEVARLLSKSMIFMAFSYFEGLPVPPVEAAHCGNLVIGYTGQGGREYWQPPRFTEIPQGDIVSFAEAVLQAARRLDADASLLDTTAGCETLFEAFSPDFEQRLLRDFVSRVDALFA</sequence>
<dbReference type="Proteomes" id="UP001293718">
    <property type="component" value="Unassembled WGS sequence"/>
</dbReference>
<evidence type="ECO:0000313" key="2">
    <source>
        <dbReference type="Proteomes" id="UP001293718"/>
    </source>
</evidence>
<accession>A0ABU5INZ5</accession>
<evidence type="ECO:0000313" key="1">
    <source>
        <dbReference type="EMBL" id="MDZ5460615.1"/>
    </source>
</evidence>
<proteinExistence type="predicted"/>
<protein>
    <recommendedName>
        <fullName evidence="3">Glycosyltransferase family 1 protein</fullName>
    </recommendedName>
</protein>
<dbReference type="RefSeq" id="WP_322468021.1">
    <property type="nucleotide sequence ID" value="NZ_JAXOJX010000075.1"/>
</dbReference>
<dbReference type="SUPFAM" id="SSF53756">
    <property type="entry name" value="UDP-Glycosyltransferase/glycogen phosphorylase"/>
    <property type="match status" value="1"/>
</dbReference>
<comment type="caution">
    <text evidence="1">The sequence shown here is derived from an EMBL/GenBank/DDBJ whole genome shotgun (WGS) entry which is preliminary data.</text>
</comment>
<gene>
    <name evidence="1" type="ORF">SM757_28950</name>
</gene>
<evidence type="ECO:0008006" key="3">
    <source>
        <dbReference type="Google" id="ProtNLM"/>
    </source>
</evidence>
<keyword evidence="2" id="KW-1185">Reference proteome</keyword>
<dbReference type="Gene3D" id="3.40.50.2000">
    <property type="entry name" value="Glycogen Phosphorylase B"/>
    <property type="match status" value="1"/>
</dbReference>
<name>A0ABU5INZ5_9BURK</name>